<dbReference type="EMBL" id="QZJZ01000067">
    <property type="protein sequence ID" value="RJP58397.1"/>
    <property type="molecule type" value="Genomic_DNA"/>
</dbReference>
<dbReference type="FunFam" id="3.40.50.300:FF:000106">
    <property type="entry name" value="Adenylate kinase mitochondrial"/>
    <property type="match status" value="1"/>
</dbReference>
<evidence type="ECO:0000313" key="9">
    <source>
        <dbReference type="EMBL" id="RJP58397.1"/>
    </source>
</evidence>
<comment type="pathway">
    <text evidence="5">Purine metabolism; AMP biosynthesis via salvage pathway; AMP from ADP: step 1/1.</text>
</comment>
<keyword evidence="5" id="KW-0963">Cytoplasm</keyword>
<organism evidence="9 10">
    <name type="scientific">Candidatus Auribacter fodinae</name>
    <dbReference type="NCBI Taxonomy" id="2093366"/>
    <lineage>
        <taxon>Bacteria</taxon>
        <taxon>Pseudomonadati</taxon>
        <taxon>Candidatus Auribacterota</taxon>
        <taxon>Candidatus Auribacteria</taxon>
        <taxon>Candidatus Auribacterales</taxon>
        <taxon>Candidatus Auribacteraceae</taxon>
        <taxon>Candidatus Auribacter</taxon>
    </lineage>
</organism>
<keyword evidence="2 5" id="KW-0545">Nucleotide biosynthesis</keyword>
<feature type="region of interest" description="NMP" evidence="5">
    <location>
        <begin position="30"/>
        <end position="59"/>
    </location>
</feature>
<feature type="binding site" evidence="5">
    <location>
        <position position="133"/>
    </location>
    <ligand>
        <name>Zn(2+)</name>
        <dbReference type="ChEBI" id="CHEBI:29105"/>
        <note>structural</note>
    </ligand>
</feature>
<dbReference type="HAMAP" id="MF_00235">
    <property type="entry name" value="Adenylate_kinase_Adk"/>
    <property type="match status" value="1"/>
</dbReference>
<comment type="catalytic activity">
    <reaction evidence="5 7">
        <text>AMP + ATP = 2 ADP</text>
        <dbReference type="Rhea" id="RHEA:12973"/>
        <dbReference type="ChEBI" id="CHEBI:30616"/>
        <dbReference type="ChEBI" id="CHEBI:456215"/>
        <dbReference type="ChEBI" id="CHEBI:456216"/>
        <dbReference type="EC" id="2.7.4.3"/>
    </reaction>
</comment>
<keyword evidence="5" id="KW-0862">Zinc</keyword>
<dbReference type="GO" id="GO:0005737">
    <property type="term" value="C:cytoplasm"/>
    <property type="evidence" value="ECO:0007669"/>
    <property type="project" value="UniProtKB-SubCell"/>
</dbReference>
<feature type="region of interest" description="LID" evidence="5">
    <location>
        <begin position="126"/>
        <end position="163"/>
    </location>
</feature>
<comment type="domain">
    <text evidence="5">Consists of three domains, a large central CORE domain and two small peripheral domains, NMPbind and LID, which undergo movements during catalysis. The LID domain closes over the site of phosphoryl transfer upon ATP binding. Assembling and dissambling the active center during each catalytic cycle provides an effective means to prevent ATP hydrolysis. Some bacteria have evolved a zinc-coordinating structure that stabilizes the LID domain.</text>
</comment>
<evidence type="ECO:0000256" key="3">
    <source>
        <dbReference type="ARBA" id="ARBA00022741"/>
    </source>
</evidence>
<gene>
    <name evidence="5" type="primary">adk</name>
    <name evidence="9" type="ORF">C4541_08045</name>
</gene>
<keyword evidence="4 5" id="KW-0418">Kinase</keyword>
<keyword evidence="1 5" id="KW-0808">Transferase</keyword>
<dbReference type="GO" id="GO:0008270">
    <property type="term" value="F:zinc ion binding"/>
    <property type="evidence" value="ECO:0007669"/>
    <property type="project" value="UniProtKB-UniRule"/>
</dbReference>
<feature type="binding site" evidence="5">
    <location>
        <begin position="57"/>
        <end position="59"/>
    </location>
    <ligand>
        <name>AMP</name>
        <dbReference type="ChEBI" id="CHEBI:456215"/>
    </ligand>
</feature>
<dbReference type="NCBIfam" id="NF001380">
    <property type="entry name" value="PRK00279.1-2"/>
    <property type="match status" value="1"/>
</dbReference>
<comment type="caution">
    <text evidence="9">The sequence shown here is derived from an EMBL/GenBank/DDBJ whole genome shotgun (WGS) entry which is preliminary data.</text>
</comment>
<comment type="similarity">
    <text evidence="5 6">Belongs to the adenylate kinase family.</text>
</comment>
<dbReference type="NCBIfam" id="NF001381">
    <property type="entry name" value="PRK00279.1-3"/>
    <property type="match status" value="1"/>
</dbReference>
<dbReference type="CDD" id="cd01428">
    <property type="entry name" value="ADK"/>
    <property type="match status" value="1"/>
</dbReference>
<reference evidence="9 10" key="1">
    <citation type="journal article" date="2017" name="ISME J.">
        <title>Energy and carbon metabolisms in a deep terrestrial subsurface fluid microbial community.</title>
        <authorList>
            <person name="Momper L."/>
            <person name="Jungbluth S.P."/>
            <person name="Lee M.D."/>
            <person name="Amend J.P."/>
        </authorList>
    </citation>
    <scope>NUCLEOTIDE SEQUENCE [LARGE SCALE GENOMIC DNA]</scope>
    <source>
        <strain evidence="9">SURF_26</strain>
    </source>
</reference>
<feature type="binding site" evidence="5">
    <location>
        <position position="127"/>
    </location>
    <ligand>
        <name>ATP</name>
        <dbReference type="ChEBI" id="CHEBI:30616"/>
    </ligand>
</feature>
<proteinExistence type="inferred from homology"/>
<keyword evidence="5" id="KW-0479">Metal-binding</keyword>
<dbReference type="GO" id="GO:0005524">
    <property type="term" value="F:ATP binding"/>
    <property type="evidence" value="ECO:0007669"/>
    <property type="project" value="UniProtKB-UniRule"/>
</dbReference>
<evidence type="ECO:0000256" key="1">
    <source>
        <dbReference type="ARBA" id="ARBA00022679"/>
    </source>
</evidence>
<dbReference type="InterPro" id="IPR033690">
    <property type="entry name" value="Adenylat_kinase_CS"/>
</dbReference>
<dbReference type="InterPro" id="IPR007862">
    <property type="entry name" value="Adenylate_kinase_lid-dom"/>
</dbReference>
<dbReference type="EC" id="2.7.4.3" evidence="5 7"/>
<evidence type="ECO:0000256" key="2">
    <source>
        <dbReference type="ARBA" id="ARBA00022727"/>
    </source>
</evidence>
<feature type="binding site" evidence="5">
    <location>
        <position position="130"/>
    </location>
    <ligand>
        <name>Zn(2+)</name>
        <dbReference type="ChEBI" id="CHEBI:29105"/>
        <note>structural</note>
    </ligand>
</feature>
<dbReference type="InterPro" id="IPR006259">
    <property type="entry name" value="Adenyl_kin_sub"/>
</dbReference>
<comment type="function">
    <text evidence="5">Catalyzes the reversible transfer of the terminal phosphate group between ATP and AMP. Plays an important role in cellular energy homeostasis and in adenine nucleotide metabolism.</text>
</comment>
<dbReference type="PANTHER" id="PTHR23359">
    <property type="entry name" value="NUCLEOTIDE KINASE"/>
    <property type="match status" value="1"/>
</dbReference>
<name>A0A3A4R6I9_9BACT</name>
<evidence type="ECO:0000256" key="7">
    <source>
        <dbReference type="RuleBase" id="RU003331"/>
    </source>
</evidence>
<dbReference type="InterPro" id="IPR000850">
    <property type="entry name" value="Adenylat/UMP-CMP_kin"/>
</dbReference>
<dbReference type="Pfam" id="PF05191">
    <property type="entry name" value="ADK_lid"/>
    <property type="match status" value="1"/>
</dbReference>
<feature type="binding site" evidence="5">
    <location>
        <position position="153"/>
    </location>
    <ligand>
        <name>Zn(2+)</name>
        <dbReference type="ChEBI" id="CHEBI:29105"/>
        <note>structural</note>
    </ligand>
</feature>
<evidence type="ECO:0000313" key="10">
    <source>
        <dbReference type="Proteomes" id="UP000266426"/>
    </source>
</evidence>
<dbReference type="Proteomes" id="UP000266426">
    <property type="component" value="Unassembled WGS sequence"/>
</dbReference>
<keyword evidence="3 5" id="KW-0547">Nucleotide-binding</keyword>
<feature type="binding site" evidence="5">
    <location>
        <position position="171"/>
    </location>
    <ligand>
        <name>AMP</name>
        <dbReference type="ChEBI" id="CHEBI:456215"/>
    </ligand>
</feature>
<evidence type="ECO:0000256" key="4">
    <source>
        <dbReference type="ARBA" id="ARBA00022777"/>
    </source>
</evidence>
<dbReference type="AlphaFoldDB" id="A0A3A4R6I9"/>
<dbReference type="InterPro" id="IPR027417">
    <property type="entry name" value="P-loop_NTPase"/>
</dbReference>
<feature type="binding site" evidence="5">
    <location>
        <begin position="10"/>
        <end position="15"/>
    </location>
    <ligand>
        <name>ATP</name>
        <dbReference type="ChEBI" id="CHEBI:30616"/>
    </ligand>
</feature>
<feature type="binding site" evidence="5">
    <location>
        <position position="36"/>
    </location>
    <ligand>
        <name>AMP</name>
        <dbReference type="ChEBI" id="CHEBI:456215"/>
    </ligand>
</feature>
<comment type="subunit">
    <text evidence="5 7">Monomer.</text>
</comment>
<protein>
    <recommendedName>
        <fullName evidence="5 7">Adenylate kinase</fullName>
        <shortName evidence="5">AK</shortName>
        <ecNumber evidence="5 7">2.7.4.3</ecNumber>
    </recommendedName>
    <alternativeName>
        <fullName evidence="5">ATP-AMP transphosphorylase</fullName>
    </alternativeName>
    <alternativeName>
        <fullName evidence="5">ATP:AMP phosphotransferase</fullName>
    </alternativeName>
    <alternativeName>
        <fullName evidence="5">Adenylate monophosphate kinase</fullName>
    </alternativeName>
</protein>
<feature type="binding site" evidence="5">
    <location>
        <position position="160"/>
    </location>
    <ligand>
        <name>AMP</name>
        <dbReference type="ChEBI" id="CHEBI:456215"/>
    </ligand>
</feature>
<dbReference type="NCBIfam" id="NF011100">
    <property type="entry name" value="PRK14527.1"/>
    <property type="match status" value="1"/>
</dbReference>
<feature type="binding site" evidence="5">
    <location>
        <position position="92"/>
    </location>
    <ligand>
        <name>AMP</name>
        <dbReference type="ChEBI" id="CHEBI:456215"/>
    </ligand>
</feature>
<dbReference type="NCBIfam" id="TIGR01351">
    <property type="entry name" value="adk"/>
    <property type="match status" value="1"/>
</dbReference>
<evidence type="ECO:0000259" key="8">
    <source>
        <dbReference type="Pfam" id="PF05191"/>
    </source>
</evidence>
<sequence length="219" mass="24174">MRLILLGPPGVGKGTQAERIVNAFSVPHISTGDILREAVKNETPTGLKAKAYMDKGELVPDMIVIDLVKERLDDGDCTDGFLLDGFPRTVAQAEALDSVLSEMNSPIDSVIQLYADEDEIVKRLTGRRVCSICGKAYHVMFLKPKIENICDDDKGALIQRKDDNEETVRNRLNVYETKTKELIDYYTDKDVLISVDAGGAIDSISSEIINKLKSLDAVQ</sequence>
<accession>A0A3A4R6I9</accession>
<feature type="binding site" evidence="5">
    <location>
        <begin position="85"/>
        <end position="88"/>
    </location>
    <ligand>
        <name>AMP</name>
        <dbReference type="ChEBI" id="CHEBI:456215"/>
    </ligand>
</feature>
<feature type="binding site" evidence="5">
    <location>
        <position position="199"/>
    </location>
    <ligand>
        <name>ATP</name>
        <dbReference type="ChEBI" id="CHEBI:30616"/>
    </ligand>
</feature>
<dbReference type="Gene3D" id="3.40.50.300">
    <property type="entry name" value="P-loop containing nucleotide triphosphate hydrolases"/>
    <property type="match status" value="1"/>
</dbReference>
<dbReference type="GO" id="GO:0044209">
    <property type="term" value="P:AMP salvage"/>
    <property type="evidence" value="ECO:0007669"/>
    <property type="project" value="UniProtKB-UniRule"/>
</dbReference>
<dbReference type="PRINTS" id="PR00094">
    <property type="entry name" value="ADENYLTKNASE"/>
</dbReference>
<feature type="binding site" evidence="5">
    <location>
        <position position="150"/>
    </location>
    <ligand>
        <name>Zn(2+)</name>
        <dbReference type="ChEBI" id="CHEBI:29105"/>
        <note>structural</note>
    </ligand>
</feature>
<feature type="binding site" evidence="5">
    <location>
        <position position="31"/>
    </location>
    <ligand>
        <name>AMP</name>
        <dbReference type="ChEBI" id="CHEBI:456215"/>
    </ligand>
</feature>
<dbReference type="SUPFAM" id="SSF52540">
    <property type="entry name" value="P-loop containing nucleoside triphosphate hydrolases"/>
    <property type="match status" value="1"/>
</dbReference>
<comment type="subcellular location">
    <subcellularLocation>
        <location evidence="5 7">Cytoplasm</location>
    </subcellularLocation>
</comment>
<evidence type="ECO:0000256" key="5">
    <source>
        <dbReference type="HAMAP-Rule" id="MF_00235"/>
    </source>
</evidence>
<dbReference type="GO" id="GO:0004017">
    <property type="term" value="F:AMP kinase activity"/>
    <property type="evidence" value="ECO:0007669"/>
    <property type="project" value="UniProtKB-UniRule"/>
</dbReference>
<keyword evidence="5 7" id="KW-0067">ATP-binding</keyword>
<dbReference type="UniPathway" id="UPA00588">
    <property type="reaction ID" value="UER00649"/>
</dbReference>
<dbReference type="PROSITE" id="PS00113">
    <property type="entry name" value="ADENYLATE_KINASE"/>
    <property type="match status" value="1"/>
</dbReference>
<evidence type="ECO:0000256" key="6">
    <source>
        <dbReference type="RuleBase" id="RU003330"/>
    </source>
</evidence>
<dbReference type="Pfam" id="PF00406">
    <property type="entry name" value="ADK"/>
    <property type="match status" value="1"/>
</dbReference>
<comment type="caution">
    <text evidence="5">Lacks conserved residue(s) required for the propagation of feature annotation.</text>
</comment>
<feature type="domain" description="Adenylate kinase active site lid" evidence="8">
    <location>
        <begin position="127"/>
        <end position="162"/>
    </location>
</feature>